<protein>
    <submittedName>
        <fullName evidence="3">FkbM family methyltransferase</fullName>
    </submittedName>
</protein>
<reference evidence="3 4" key="1">
    <citation type="submission" date="2024-07" db="EMBL/GenBank/DDBJ databases">
        <title>Marimonas sp.nov., isolated from tidal-flat sediment.</title>
        <authorList>
            <person name="Jayan J.N."/>
            <person name="Lee S.S."/>
        </authorList>
    </citation>
    <scope>NUCLEOTIDE SEQUENCE [LARGE SCALE GENOMIC DNA]</scope>
    <source>
        <strain evidence="3 4">MJW-29</strain>
    </source>
</reference>
<dbReference type="NCBIfam" id="TIGR01444">
    <property type="entry name" value="fkbM_fam"/>
    <property type="match status" value="1"/>
</dbReference>
<keyword evidence="3" id="KW-0489">Methyltransferase</keyword>
<keyword evidence="4" id="KW-1185">Reference proteome</keyword>
<dbReference type="GO" id="GO:0032259">
    <property type="term" value="P:methylation"/>
    <property type="evidence" value="ECO:0007669"/>
    <property type="project" value="UniProtKB-KW"/>
</dbReference>
<dbReference type="Gene3D" id="3.40.50.150">
    <property type="entry name" value="Vaccinia Virus protein VP39"/>
    <property type="match status" value="1"/>
</dbReference>
<feature type="domain" description="Glycosyltransferase 61 catalytic" evidence="1">
    <location>
        <begin position="95"/>
        <end position="284"/>
    </location>
</feature>
<feature type="domain" description="Methyltransferase FkbM" evidence="2">
    <location>
        <begin position="448"/>
        <end position="587"/>
    </location>
</feature>
<evidence type="ECO:0000259" key="2">
    <source>
        <dbReference type="Pfam" id="PF05050"/>
    </source>
</evidence>
<keyword evidence="3" id="KW-0808">Transferase</keyword>
<accession>A0ABV3RMK1</accession>
<name>A0ABV3RMK1_9RHOB</name>
<dbReference type="RefSeq" id="WP_367877912.1">
    <property type="nucleotide sequence ID" value="NZ_JBFNXX010000007.1"/>
</dbReference>
<dbReference type="InterPro" id="IPR006342">
    <property type="entry name" value="FkbM_mtfrase"/>
</dbReference>
<evidence type="ECO:0000313" key="4">
    <source>
        <dbReference type="Proteomes" id="UP001556098"/>
    </source>
</evidence>
<dbReference type="Pfam" id="PF05050">
    <property type="entry name" value="Methyltransf_21"/>
    <property type="match status" value="1"/>
</dbReference>
<dbReference type="GO" id="GO:0008168">
    <property type="term" value="F:methyltransferase activity"/>
    <property type="evidence" value="ECO:0007669"/>
    <property type="project" value="UniProtKB-KW"/>
</dbReference>
<gene>
    <name evidence="3" type="ORF">AB2B41_11370</name>
</gene>
<dbReference type="EMBL" id="JBFNXX010000007">
    <property type="protein sequence ID" value="MEW9920209.1"/>
    <property type="molecule type" value="Genomic_DNA"/>
</dbReference>
<organism evidence="3 4">
    <name type="scientific">Sulfitobacter sediminis</name>
    <dbReference type="NCBI Taxonomy" id="3234186"/>
    <lineage>
        <taxon>Bacteria</taxon>
        <taxon>Pseudomonadati</taxon>
        <taxon>Pseudomonadota</taxon>
        <taxon>Alphaproteobacteria</taxon>
        <taxon>Rhodobacterales</taxon>
        <taxon>Roseobacteraceae</taxon>
        <taxon>Sulfitobacter</taxon>
    </lineage>
</organism>
<dbReference type="Proteomes" id="UP001556098">
    <property type="component" value="Unassembled WGS sequence"/>
</dbReference>
<evidence type="ECO:0000259" key="1">
    <source>
        <dbReference type="Pfam" id="PF04577"/>
    </source>
</evidence>
<dbReference type="SUPFAM" id="SSF53335">
    <property type="entry name" value="S-adenosyl-L-methionine-dependent methyltransferases"/>
    <property type="match status" value="1"/>
</dbReference>
<sequence length="622" mass="68734">MMEQAVGADRPPLPDDPDNWASRIQWLDNALIMPPLAGGKIRPCGIFNGDNAFCHEAVYWKGHPTMVPPPSPERAAVGQTLKGRYLWGGNIHYHFGHFLLESLGRLWGCGAAGKKLDGVLFFRWRGNAAKENGAAVAWDSDEAPLLKEFQREVFRQFGVDVPVGIVSQNIRVEALCVPGQGFGAGKMASGTAAFRDYVTSRFGKDVPAEGPERLYISRSLFGARRGGVIGEPRIEARLREDDYEIFHPEKADLRTQIARYKAAREVVALDGSALHLLAMVARPDQKVALIRRRRSAVGRAITDQLRAFSGRKPHVIDAIKQQWIREDRLRVDAFSVAELSLPTVGKLLFKLGMASRGGWEDMPDTDRDAILSQYREETGQGFRAERAATKPARSLPDGIVAACHGIEVPESFAVSPKWLVRKINNGRYEKEEIAGALELVGSADRVLECGAGIGIVGTTVAHNRRPQKILSFEANPNMIPVVEATYRHNRVDDIISVTHGALMSEEEPPETVDFNISKRFAFSSLATPEREISETVSVPVHRFDAVKEDFKPTALLMDIEGGELPFLEAADLSGINSVVIEFHPEVYGQEGMMRCKELLRTAGFEPLPRKSTETVWAAQRAT</sequence>
<dbReference type="InterPro" id="IPR049625">
    <property type="entry name" value="Glyco_transf_61_cat"/>
</dbReference>
<evidence type="ECO:0000313" key="3">
    <source>
        <dbReference type="EMBL" id="MEW9920209.1"/>
    </source>
</evidence>
<dbReference type="Pfam" id="PF04577">
    <property type="entry name" value="Glyco_transf_61"/>
    <property type="match status" value="1"/>
</dbReference>
<dbReference type="InterPro" id="IPR029063">
    <property type="entry name" value="SAM-dependent_MTases_sf"/>
</dbReference>
<proteinExistence type="predicted"/>
<comment type="caution">
    <text evidence="3">The sequence shown here is derived from an EMBL/GenBank/DDBJ whole genome shotgun (WGS) entry which is preliminary data.</text>
</comment>